<dbReference type="AlphaFoldDB" id="A0A8W8K4K8"/>
<evidence type="ECO:0000313" key="2">
    <source>
        <dbReference type="EnsemblMetazoa" id="G22417.2:cds"/>
    </source>
</evidence>
<evidence type="ECO:0000313" key="3">
    <source>
        <dbReference type="Proteomes" id="UP000005408"/>
    </source>
</evidence>
<keyword evidence="3" id="KW-1185">Reference proteome</keyword>
<organism evidence="2 3">
    <name type="scientific">Magallana gigas</name>
    <name type="common">Pacific oyster</name>
    <name type="synonym">Crassostrea gigas</name>
    <dbReference type="NCBI Taxonomy" id="29159"/>
    <lineage>
        <taxon>Eukaryota</taxon>
        <taxon>Metazoa</taxon>
        <taxon>Spiralia</taxon>
        <taxon>Lophotrochozoa</taxon>
        <taxon>Mollusca</taxon>
        <taxon>Bivalvia</taxon>
        <taxon>Autobranchia</taxon>
        <taxon>Pteriomorphia</taxon>
        <taxon>Ostreida</taxon>
        <taxon>Ostreoidea</taxon>
        <taxon>Ostreidae</taxon>
        <taxon>Magallana</taxon>
    </lineage>
</organism>
<dbReference type="InterPro" id="IPR038807">
    <property type="entry name" value="CCDC150"/>
</dbReference>
<dbReference type="PANTHER" id="PTHR35352">
    <property type="entry name" value="COILED-COIL DOMAIN-CONTAINING PROTEIN 150"/>
    <property type="match status" value="1"/>
</dbReference>
<sequence length="307" mass="36937">KNLKDIGEIKKQNDNLQTRNMELVKANTDLRHKQSDSDNLIQNLKDKVSEQKKRIEYLNRSKKDLEENSERMKMMREEIEELEKLRDEYIHRNAEQGEMINSFMIQIGSLQDELKQLAQAQLRTNDLVKQRDKALEKEKILKDELKKKYKDSRRHQEEVEKMRRETEDRLRRAQNESIEVSGHLQDAHEWFKSKFDKLQQEILDSRKTQNVLESENQEHKRQLESERWRAHAAAEKARDMIKTSRQTINQLANYAEIADTDTKHQLLKLQAELEQERDHAKYLEMKHQKYKEASARQLEQLLTEFHH</sequence>
<accession>A0A8W8K4K8</accession>
<protein>
    <submittedName>
        <fullName evidence="2">Uncharacterized protein</fullName>
    </submittedName>
</protein>
<keyword evidence="1" id="KW-0175">Coiled coil</keyword>
<reference evidence="2" key="1">
    <citation type="submission" date="2022-08" db="UniProtKB">
        <authorList>
            <consortium name="EnsemblMetazoa"/>
        </authorList>
    </citation>
    <scope>IDENTIFICATION</scope>
    <source>
        <strain evidence="2">05x7-T-G4-1.051#20</strain>
    </source>
</reference>
<dbReference type="EnsemblMetazoa" id="G22417.2">
    <property type="protein sequence ID" value="G22417.2:cds"/>
    <property type="gene ID" value="G22417"/>
</dbReference>
<evidence type="ECO:0000256" key="1">
    <source>
        <dbReference type="SAM" id="Coils"/>
    </source>
</evidence>
<dbReference type="PANTHER" id="PTHR35352:SF1">
    <property type="entry name" value="COILED-COIL DOMAIN-CONTAINING PROTEIN 150"/>
    <property type="match status" value="1"/>
</dbReference>
<proteinExistence type="predicted"/>
<dbReference type="Proteomes" id="UP000005408">
    <property type="component" value="Unassembled WGS sequence"/>
</dbReference>
<name>A0A8W8K4K8_MAGGI</name>
<feature type="coiled-coil region" evidence="1">
    <location>
        <begin position="6"/>
        <end position="176"/>
    </location>
</feature>